<accession>A0A2P2K239</accession>
<evidence type="ECO:0000313" key="1">
    <source>
        <dbReference type="EMBL" id="MBW99787.1"/>
    </source>
</evidence>
<dbReference type="AlphaFoldDB" id="A0A2P2K239"/>
<proteinExistence type="predicted"/>
<reference evidence="1" key="1">
    <citation type="submission" date="2018-02" db="EMBL/GenBank/DDBJ databases">
        <title>Rhizophora mucronata_Transcriptome.</title>
        <authorList>
            <person name="Meera S.P."/>
            <person name="Sreeshan A."/>
            <person name="Augustine A."/>
        </authorList>
    </citation>
    <scope>NUCLEOTIDE SEQUENCE</scope>
    <source>
        <tissue evidence="1">Leaf</tissue>
    </source>
</reference>
<dbReference type="EMBL" id="GGEC01019304">
    <property type="protein sequence ID" value="MBW99787.1"/>
    <property type="molecule type" value="Transcribed_RNA"/>
</dbReference>
<organism evidence="1">
    <name type="scientific">Rhizophora mucronata</name>
    <name type="common">Asiatic mangrove</name>
    <dbReference type="NCBI Taxonomy" id="61149"/>
    <lineage>
        <taxon>Eukaryota</taxon>
        <taxon>Viridiplantae</taxon>
        <taxon>Streptophyta</taxon>
        <taxon>Embryophyta</taxon>
        <taxon>Tracheophyta</taxon>
        <taxon>Spermatophyta</taxon>
        <taxon>Magnoliopsida</taxon>
        <taxon>eudicotyledons</taxon>
        <taxon>Gunneridae</taxon>
        <taxon>Pentapetalae</taxon>
        <taxon>rosids</taxon>
        <taxon>fabids</taxon>
        <taxon>Malpighiales</taxon>
        <taxon>Rhizophoraceae</taxon>
        <taxon>Rhizophora</taxon>
    </lineage>
</organism>
<name>A0A2P2K239_RHIMU</name>
<sequence>MSCFAIKFFSIRHCKYFFDKCLHLSDLWPEDLRQLI</sequence>
<protein>
    <submittedName>
        <fullName evidence="1">Uncharacterized protein</fullName>
    </submittedName>
</protein>